<comment type="caution">
    <text evidence="3">The sequence shown here is derived from an EMBL/GenBank/DDBJ whole genome shotgun (WGS) entry which is preliminary data.</text>
</comment>
<reference evidence="3 4" key="1">
    <citation type="submission" date="2020-07" db="EMBL/GenBank/DDBJ databases">
        <title>Taxonomic revisions and descriptions of new bacterial species based on genomic comparisons in the high-G+C-content subgroup of the family Alcaligenaceae.</title>
        <authorList>
            <person name="Szabo A."/>
            <person name="Felfoldi T."/>
        </authorList>
    </citation>
    <scope>NUCLEOTIDE SEQUENCE [LARGE SCALE GENOMIC DNA]</scope>
    <source>
        <strain evidence="3 4">LMG 24012</strain>
    </source>
</reference>
<feature type="domain" description="SAF" evidence="2">
    <location>
        <begin position="12"/>
        <end position="84"/>
    </location>
</feature>
<evidence type="ECO:0000313" key="4">
    <source>
        <dbReference type="Proteomes" id="UP000559809"/>
    </source>
</evidence>
<dbReference type="InterPro" id="IPR052172">
    <property type="entry name" value="UxaA_altronate/galactarate_dh"/>
</dbReference>
<dbReference type="PANTHER" id="PTHR30536">
    <property type="entry name" value="ALTRONATE/GALACTARATE DEHYDRATASE"/>
    <property type="match status" value="1"/>
</dbReference>
<keyword evidence="1" id="KW-0456">Lyase</keyword>
<dbReference type="GO" id="GO:0019698">
    <property type="term" value="P:D-galacturonate catabolic process"/>
    <property type="evidence" value="ECO:0007669"/>
    <property type="project" value="TreeGrafter"/>
</dbReference>
<sequence>MDKRAIVLHPKDNVATAIVDLEKGDTLRLAGKGDLAAIEPIPFGHKVALMPIPAGQPVIKYGESIGLAAGDIQLGACVHVHNIESQRGRGDRAGKEA</sequence>
<dbReference type="GO" id="GO:0016829">
    <property type="term" value="F:lyase activity"/>
    <property type="evidence" value="ECO:0007669"/>
    <property type="project" value="UniProtKB-KW"/>
</dbReference>
<keyword evidence="3" id="KW-0378">Hydrolase</keyword>
<dbReference type="EMBL" id="JACCEM010000012">
    <property type="protein sequence ID" value="NYT51509.1"/>
    <property type="molecule type" value="Genomic_DNA"/>
</dbReference>
<accession>A0A853G5C1</accession>
<dbReference type="GO" id="GO:0016787">
    <property type="term" value="F:hydrolase activity"/>
    <property type="evidence" value="ECO:0007669"/>
    <property type="project" value="UniProtKB-KW"/>
</dbReference>
<organism evidence="3 4">
    <name type="scientific">Parapusillimonas granuli</name>
    <dbReference type="NCBI Taxonomy" id="380911"/>
    <lineage>
        <taxon>Bacteria</taxon>
        <taxon>Pseudomonadati</taxon>
        <taxon>Pseudomonadota</taxon>
        <taxon>Betaproteobacteria</taxon>
        <taxon>Burkholderiales</taxon>
        <taxon>Alcaligenaceae</taxon>
        <taxon>Parapusillimonas</taxon>
    </lineage>
</organism>
<dbReference type="Proteomes" id="UP000559809">
    <property type="component" value="Unassembled WGS sequence"/>
</dbReference>
<proteinExistence type="predicted"/>
<name>A0A853G5C1_9BURK</name>
<gene>
    <name evidence="3" type="ORF">H0A72_19530</name>
</gene>
<dbReference type="Gene3D" id="2.30.130.110">
    <property type="match status" value="1"/>
</dbReference>
<evidence type="ECO:0000259" key="2">
    <source>
        <dbReference type="SMART" id="SM00858"/>
    </source>
</evidence>
<dbReference type="CDD" id="cd11613">
    <property type="entry name" value="SAF_AH_GD"/>
    <property type="match status" value="1"/>
</dbReference>
<dbReference type="AlphaFoldDB" id="A0A853G5C1"/>
<dbReference type="SMART" id="SM00858">
    <property type="entry name" value="SAF"/>
    <property type="match status" value="1"/>
</dbReference>
<evidence type="ECO:0000256" key="1">
    <source>
        <dbReference type="ARBA" id="ARBA00023239"/>
    </source>
</evidence>
<evidence type="ECO:0000313" key="3">
    <source>
        <dbReference type="EMBL" id="NYT51509.1"/>
    </source>
</evidence>
<protein>
    <submittedName>
        <fullName evidence="3">UxaA family hydrolase</fullName>
    </submittedName>
</protein>
<dbReference type="RefSeq" id="WP_180158186.1">
    <property type="nucleotide sequence ID" value="NZ_JACCEM010000012.1"/>
</dbReference>
<dbReference type="InterPro" id="IPR013974">
    <property type="entry name" value="SAF"/>
</dbReference>
<dbReference type="InterPro" id="IPR044144">
    <property type="entry name" value="SAF_UxaA/GarD"/>
</dbReference>
<dbReference type="Pfam" id="PF08666">
    <property type="entry name" value="SAF"/>
    <property type="match status" value="1"/>
</dbReference>
<keyword evidence="4" id="KW-1185">Reference proteome</keyword>
<dbReference type="PANTHER" id="PTHR30536:SF5">
    <property type="entry name" value="ALTRONATE DEHYDRATASE"/>
    <property type="match status" value="1"/>
</dbReference>